<keyword evidence="3" id="KW-1185">Reference proteome</keyword>
<dbReference type="InterPro" id="IPR001387">
    <property type="entry name" value="Cro/C1-type_HTH"/>
</dbReference>
<dbReference type="Gene3D" id="1.10.260.40">
    <property type="entry name" value="lambda repressor-like DNA-binding domains"/>
    <property type="match status" value="1"/>
</dbReference>
<dbReference type="PROSITE" id="PS50943">
    <property type="entry name" value="HTH_CROC1"/>
    <property type="match status" value="1"/>
</dbReference>
<dbReference type="KEGG" id="rue:DT065_00200"/>
<organism evidence="2 3">
    <name type="scientific">Salicibibacter kimchii</name>
    <dbReference type="NCBI Taxonomy" id="2099786"/>
    <lineage>
        <taxon>Bacteria</taxon>
        <taxon>Bacillati</taxon>
        <taxon>Bacillota</taxon>
        <taxon>Bacilli</taxon>
        <taxon>Bacillales</taxon>
        <taxon>Bacillaceae</taxon>
        <taxon>Salicibibacter</taxon>
    </lineage>
</organism>
<proteinExistence type="predicted"/>
<protein>
    <submittedName>
        <fullName evidence="2">XRE family transcriptional regulator</fullName>
    </submittedName>
</protein>
<evidence type="ECO:0000313" key="3">
    <source>
        <dbReference type="Proteomes" id="UP000252100"/>
    </source>
</evidence>
<dbReference type="SUPFAM" id="SSF47413">
    <property type="entry name" value="lambda repressor-like DNA-binding domains"/>
    <property type="match status" value="1"/>
</dbReference>
<dbReference type="Pfam" id="PF01381">
    <property type="entry name" value="HTH_3"/>
    <property type="match status" value="1"/>
</dbReference>
<evidence type="ECO:0000259" key="1">
    <source>
        <dbReference type="PROSITE" id="PS50943"/>
    </source>
</evidence>
<dbReference type="CDD" id="cd00093">
    <property type="entry name" value="HTH_XRE"/>
    <property type="match status" value="1"/>
</dbReference>
<name>A0A345BUF8_9BACI</name>
<reference evidence="2 3" key="1">
    <citation type="journal article" date="2018" name="J. Microbiol.">
        <title>Salicibibacter kimchii gen. nov., sp. nov., a moderately halophilic and alkalitolerant bacterium in the family Bacillaceae, isolated from kimchi.</title>
        <authorList>
            <person name="Jang J.Y."/>
            <person name="Oh Y.J."/>
            <person name="Lim S.K."/>
            <person name="Park H.K."/>
            <person name="Lee C."/>
            <person name="Kim J.Y."/>
            <person name="Lee M.A."/>
            <person name="Choi H.J."/>
        </authorList>
    </citation>
    <scope>NUCLEOTIDE SEQUENCE [LARGE SCALE GENOMIC DNA]</scope>
    <source>
        <strain evidence="2 3">NKC1-1</strain>
    </source>
</reference>
<dbReference type="SMART" id="SM00530">
    <property type="entry name" value="HTH_XRE"/>
    <property type="match status" value="1"/>
</dbReference>
<dbReference type="GO" id="GO:0003677">
    <property type="term" value="F:DNA binding"/>
    <property type="evidence" value="ECO:0007669"/>
    <property type="project" value="InterPro"/>
</dbReference>
<feature type="domain" description="HTH cro/C1-type" evidence="1">
    <location>
        <begin position="17"/>
        <end position="59"/>
    </location>
</feature>
<evidence type="ECO:0000313" key="2">
    <source>
        <dbReference type="EMBL" id="AXF54589.1"/>
    </source>
</evidence>
<gene>
    <name evidence="2" type="ORF">DT065_00200</name>
</gene>
<dbReference type="InterPro" id="IPR010982">
    <property type="entry name" value="Lambda_DNA-bd_dom_sf"/>
</dbReference>
<sequence length="101" mass="11526">MRNDFKEVKKLEYGGLLKAARERSGISQEEMAHQMNMTQSNISKYENNYKEPPLTMFKQWMENTSCQDVAIAFLMGVDGMQMMGQVMEALSSVVGFVSIIF</sequence>
<dbReference type="EMBL" id="CP031092">
    <property type="protein sequence ID" value="AXF54589.1"/>
    <property type="molecule type" value="Genomic_DNA"/>
</dbReference>
<dbReference type="AlphaFoldDB" id="A0A345BUF8"/>
<accession>A0A345BUF8</accession>
<dbReference type="Proteomes" id="UP000252100">
    <property type="component" value="Chromosome"/>
</dbReference>